<feature type="non-terminal residue" evidence="1">
    <location>
        <position position="1"/>
    </location>
</feature>
<dbReference type="Proteomes" id="UP001384579">
    <property type="component" value="Unassembled WGS sequence"/>
</dbReference>
<proteinExistence type="predicted"/>
<protein>
    <submittedName>
        <fullName evidence="1">Uncharacterized protein</fullName>
    </submittedName>
</protein>
<gene>
    <name evidence="1" type="ORF">WMG39_23690</name>
</gene>
<comment type="caution">
    <text evidence="1">The sequence shown here is derived from an EMBL/GenBank/DDBJ whole genome shotgun (WGS) entry which is preliminary data.</text>
</comment>
<reference evidence="1 2" key="1">
    <citation type="journal article" date="2020" name="Harmful Algae">
        <title>Molecular and morphological characterization of a novel dihydroanatoxin-a producing Microcoleus species (cyanobacteria) from the Russian River, California, USA.</title>
        <authorList>
            <person name="Conklin K.Y."/>
            <person name="Stancheva R."/>
            <person name="Otten T.G."/>
            <person name="Fadness R."/>
            <person name="Boyer G.L."/>
            <person name="Read B."/>
            <person name="Zhang X."/>
            <person name="Sheath R.G."/>
        </authorList>
    </citation>
    <scope>NUCLEOTIDE SEQUENCE [LARGE SCALE GENOMIC DNA]</scope>
    <source>
        <strain evidence="1 2">PTRS2</strain>
    </source>
</reference>
<sequence length="63" mass="7666">TYAVSFSVIRILRLIKWIYLIKLLQPQICINYWQHLEKFAGQLRCFLAGFLIKFDDDIWYLKV</sequence>
<accession>A0ABU8YU09</accession>
<organism evidence="1 2">
    <name type="scientific">Microcoleus anatoxicus PTRS2</name>
    <dbReference type="NCBI Taxonomy" id="2705321"/>
    <lineage>
        <taxon>Bacteria</taxon>
        <taxon>Bacillati</taxon>
        <taxon>Cyanobacteriota</taxon>
        <taxon>Cyanophyceae</taxon>
        <taxon>Oscillatoriophycideae</taxon>
        <taxon>Oscillatoriales</taxon>
        <taxon>Microcoleaceae</taxon>
        <taxon>Microcoleus</taxon>
        <taxon>Microcoleus anatoxicus</taxon>
    </lineage>
</organism>
<dbReference type="EMBL" id="JBBLXS010000447">
    <property type="protein sequence ID" value="MEK0187817.1"/>
    <property type="molecule type" value="Genomic_DNA"/>
</dbReference>
<name>A0ABU8YU09_9CYAN</name>
<evidence type="ECO:0000313" key="1">
    <source>
        <dbReference type="EMBL" id="MEK0187817.1"/>
    </source>
</evidence>
<evidence type="ECO:0000313" key="2">
    <source>
        <dbReference type="Proteomes" id="UP001384579"/>
    </source>
</evidence>
<keyword evidence="2" id="KW-1185">Reference proteome</keyword>
<dbReference type="RefSeq" id="WP_340523662.1">
    <property type="nucleotide sequence ID" value="NZ_JBBLXS010000447.1"/>
</dbReference>